<dbReference type="GO" id="GO:0005737">
    <property type="term" value="C:cytoplasm"/>
    <property type="evidence" value="ECO:0007669"/>
    <property type="project" value="UniProtKB-SubCell"/>
</dbReference>
<dbReference type="NCBIfam" id="NF009854">
    <property type="entry name" value="PRK13320.1-6"/>
    <property type="match status" value="1"/>
</dbReference>
<comment type="subunit">
    <text evidence="5 16">Homodimer.</text>
</comment>
<dbReference type="EMBL" id="JNHM01000012">
    <property type="protein sequence ID" value="KDS55448.1"/>
    <property type="molecule type" value="Genomic_DNA"/>
</dbReference>
<feature type="binding site" evidence="16">
    <location>
        <position position="86"/>
    </location>
    <ligand>
        <name>substrate</name>
    </ligand>
</feature>
<evidence type="ECO:0000313" key="17">
    <source>
        <dbReference type="EMBL" id="KDS55448.1"/>
    </source>
</evidence>
<keyword evidence="11 16" id="KW-0067">ATP-binding</keyword>
<dbReference type="GO" id="GO:0004594">
    <property type="term" value="F:pantothenate kinase activity"/>
    <property type="evidence" value="ECO:0007669"/>
    <property type="project" value="UniProtKB-UniRule"/>
</dbReference>
<dbReference type="GO" id="GO:0046872">
    <property type="term" value="F:metal ion binding"/>
    <property type="evidence" value="ECO:0007669"/>
    <property type="project" value="UniProtKB-KW"/>
</dbReference>
<comment type="pathway">
    <text evidence="4 16">Cofactor biosynthesis; coenzyme A biosynthesis; CoA from (R)-pantothenate: step 1/5.</text>
</comment>
<dbReference type="SUPFAM" id="SSF53067">
    <property type="entry name" value="Actin-like ATPase domain"/>
    <property type="match status" value="2"/>
</dbReference>
<dbReference type="SMR" id="A0A069SML4"/>
<name>A0A069SML4_PHOVU</name>
<dbReference type="InterPro" id="IPR004619">
    <property type="entry name" value="Type_III_PanK"/>
</dbReference>
<evidence type="ECO:0000256" key="2">
    <source>
        <dbReference type="ARBA" id="ARBA00001958"/>
    </source>
</evidence>
<dbReference type="UniPathway" id="UPA00241">
    <property type="reaction ID" value="UER00352"/>
</dbReference>
<keyword evidence="8 16" id="KW-0808">Transferase</keyword>
<feature type="binding site" evidence="16">
    <location>
        <begin position="93"/>
        <end position="96"/>
    </location>
    <ligand>
        <name>substrate</name>
    </ligand>
</feature>
<evidence type="ECO:0000313" key="18">
    <source>
        <dbReference type="Proteomes" id="UP000027661"/>
    </source>
</evidence>
<sequence>MNLIIDIGNSVAKLAIFDKGELVEVFRGSNHSLDCLPMLCSRYPLKRGIIASVITLSNTIRHQLERLPFNIIELSHETPVPVTNLYKTPQTLGMDRLAAVVAANWLKPGHDVLVIDAGTCVTYDFIDADGAYHGGNISPGMRMRFKALNIFTDKLPKVSAKGEVPMYGQSTETAIRAGVIRGMEFEMSGYITHLQKNYPELLVFLTGGDEFSFDTKLKSIIFADRFLVLKGLNRILSYNDKL</sequence>
<gene>
    <name evidence="16 17" type="primary">coaX</name>
    <name evidence="17" type="ORF">M099_0743</name>
</gene>
<feature type="binding site" evidence="16">
    <location>
        <position position="119"/>
    </location>
    <ligand>
        <name>ATP</name>
        <dbReference type="ChEBI" id="CHEBI:30616"/>
    </ligand>
</feature>
<dbReference type="HAMAP" id="MF_01274">
    <property type="entry name" value="Pantothen_kinase_3"/>
    <property type="match status" value="1"/>
</dbReference>
<dbReference type="NCBIfam" id="TIGR00671">
    <property type="entry name" value="baf"/>
    <property type="match status" value="1"/>
</dbReference>
<evidence type="ECO:0000256" key="3">
    <source>
        <dbReference type="ARBA" id="ARBA00004496"/>
    </source>
</evidence>
<organism evidence="17 18">
    <name type="scientific">Phocaeicola vulgatus str. 3975 RP4</name>
    <dbReference type="NCBI Taxonomy" id="1339352"/>
    <lineage>
        <taxon>Bacteria</taxon>
        <taxon>Pseudomonadati</taxon>
        <taxon>Bacteroidota</taxon>
        <taxon>Bacteroidia</taxon>
        <taxon>Bacteroidales</taxon>
        <taxon>Bacteroidaceae</taxon>
        <taxon>Phocaeicola</taxon>
    </lineage>
</organism>
<comment type="caution">
    <text evidence="17">The sequence shown here is derived from an EMBL/GenBank/DDBJ whole genome shotgun (WGS) entry which is preliminary data.</text>
</comment>
<comment type="function">
    <text evidence="16">Catalyzes the phosphorylation of pantothenate (Pan), the first step in CoA biosynthesis.</text>
</comment>
<evidence type="ECO:0000256" key="14">
    <source>
        <dbReference type="ARBA" id="ARBA00038036"/>
    </source>
</evidence>
<evidence type="ECO:0000256" key="8">
    <source>
        <dbReference type="ARBA" id="ARBA00022679"/>
    </source>
</evidence>
<dbReference type="GO" id="GO:0005524">
    <property type="term" value="F:ATP binding"/>
    <property type="evidence" value="ECO:0007669"/>
    <property type="project" value="UniProtKB-UniRule"/>
</dbReference>
<evidence type="ECO:0000256" key="15">
    <source>
        <dbReference type="ARBA" id="ARBA00040883"/>
    </source>
</evidence>
<evidence type="ECO:0000256" key="1">
    <source>
        <dbReference type="ARBA" id="ARBA00001206"/>
    </source>
</evidence>
<keyword evidence="12 16" id="KW-0630">Potassium</keyword>
<proteinExistence type="inferred from homology"/>
<comment type="similarity">
    <text evidence="14 16">Belongs to the type III pantothenate kinase family.</text>
</comment>
<keyword evidence="13 16" id="KW-0173">Coenzyme A biosynthesis</keyword>
<dbReference type="InterPro" id="IPR043129">
    <property type="entry name" value="ATPase_NBD"/>
</dbReference>
<dbReference type="Gene3D" id="3.30.420.40">
    <property type="match status" value="1"/>
</dbReference>
<evidence type="ECO:0000256" key="6">
    <source>
        <dbReference type="ARBA" id="ARBA00012102"/>
    </source>
</evidence>
<dbReference type="GeneID" id="5303529"/>
<feature type="active site" description="Proton acceptor" evidence="16">
    <location>
        <position position="95"/>
    </location>
</feature>
<evidence type="ECO:0000256" key="13">
    <source>
        <dbReference type="ARBA" id="ARBA00022993"/>
    </source>
</evidence>
<keyword evidence="9 16" id="KW-0547">Nucleotide-binding</keyword>
<protein>
    <recommendedName>
        <fullName evidence="15 16">Type III pantothenate kinase</fullName>
        <ecNumber evidence="6 16">2.7.1.33</ecNumber>
    </recommendedName>
    <alternativeName>
        <fullName evidence="16">PanK-III</fullName>
    </alternativeName>
    <alternativeName>
        <fullName evidence="16">Pantothenic acid kinase</fullName>
    </alternativeName>
</protein>
<comment type="cofactor">
    <cofactor evidence="2">
        <name>K(+)</name>
        <dbReference type="ChEBI" id="CHEBI:29103"/>
    </cofactor>
</comment>
<evidence type="ECO:0000256" key="9">
    <source>
        <dbReference type="ARBA" id="ARBA00022741"/>
    </source>
</evidence>
<dbReference type="Proteomes" id="UP000027661">
    <property type="component" value="Unassembled WGS sequence"/>
</dbReference>
<comment type="catalytic activity">
    <reaction evidence="1 16">
        <text>(R)-pantothenate + ATP = (R)-4'-phosphopantothenate + ADP + H(+)</text>
        <dbReference type="Rhea" id="RHEA:16373"/>
        <dbReference type="ChEBI" id="CHEBI:10986"/>
        <dbReference type="ChEBI" id="CHEBI:15378"/>
        <dbReference type="ChEBI" id="CHEBI:29032"/>
        <dbReference type="ChEBI" id="CHEBI:30616"/>
        <dbReference type="ChEBI" id="CHEBI:456216"/>
        <dbReference type="EC" id="2.7.1.33"/>
    </reaction>
</comment>
<dbReference type="PANTHER" id="PTHR34265">
    <property type="entry name" value="TYPE III PANTOTHENATE KINASE"/>
    <property type="match status" value="1"/>
</dbReference>
<evidence type="ECO:0000256" key="5">
    <source>
        <dbReference type="ARBA" id="ARBA00011738"/>
    </source>
</evidence>
<dbReference type="Pfam" id="PF03309">
    <property type="entry name" value="Pan_kinase"/>
    <property type="match status" value="1"/>
</dbReference>
<comment type="subcellular location">
    <subcellularLocation>
        <location evidence="3 16">Cytoplasm</location>
    </subcellularLocation>
</comment>
<feature type="binding site" evidence="16">
    <location>
        <begin position="6"/>
        <end position="13"/>
    </location>
    <ligand>
        <name>ATP</name>
        <dbReference type="ChEBI" id="CHEBI:30616"/>
    </ligand>
</feature>
<evidence type="ECO:0000256" key="12">
    <source>
        <dbReference type="ARBA" id="ARBA00022958"/>
    </source>
</evidence>
<keyword evidence="16" id="KW-0479">Metal-binding</keyword>
<keyword evidence="10 16" id="KW-0418">Kinase</keyword>
<evidence type="ECO:0000256" key="16">
    <source>
        <dbReference type="HAMAP-Rule" id="MF_01274"/>
    </source>
</evidence>
<keyword evidence="7 16" id="KW-0963">Cytoplasm</keyword>
<dbReference type="AlphaFoldDB" id="A0A069SML4"/>
<dbReference type="EC" id="2.7.1.33" evidence="6 16"/>
<evidence type="ECO:0000256" key="11">
    <source>
        <dbReference type="ARBA" id="ARBA00022840"/>
    </source>
</evidence>
<evidence type="ECO:0000256" key="10">
    <source>
        <dbReference type="ARBA" id="ARBA00022777"/>
    </source>
</evidence>
<dbReference type="PANTHER" id="PTHR34265:SF1">
    <property type="entry name" value="TYPE III PANTOTHENATE KINASE"/>
    <property type="match status" value="1"/>
</dbReference>
<accession>A0A069SML4</accession>
<reference evidence="17 18" key="1">
    <citation type="submission" date="2014-04" db="EMBL/GenBank/DDBJ databases">
        <authorList>
            <person name="Sears C."/>
            <person name="Carroll K."/>
            <person name="Sack B.R."/>
            <person name="Qadri F."/>
            <person name="Myers L.L."/>
            <person name="Chung G.-T."/>
            <person name="Escheverria P."/>
            <person name="Fraser C.M."/>
            <person name="Sadzewicz L."/>
            <person name="Shefchek K.A."/>
            <person name="Tallon L."/>
            <person name="Das S.P."/>
            <person name="Daugherty S."/>
            <person name="Mongodin E.F."/>
        </authorList>
    </citation>
    <scope>NUCLEOTIDE SEQUENCE [LARGE SCALE GENOMIC DNA]</scope>
    <source>
        <strain evidence="17 18">3975 RP4</strain>
    </source>
</reference>
<feature type="binding site" evidence="16">
    <location>
        <position position="116"/>
    </location>
    <ligand>
        <name>K(+)</name>
        <dbReference type="ChEBI" id="CHEBI:29103"/>
    </ligand>
</feature>
<feature type="binding site" evidence="16">
    <location>
        <position position="171"/>
    </location>
    <ligand>
        <name>substrate</name>
    </ligand>
</feature>
<evidence type="ECO:0000256" key="4">
    <source>
        <dbReference type="ARBA" id="ARBA00005225"/>
    </source>
</evidence>
<dbReference type="CDD" id="cd24015">
    <property type="entry name" value="ASKHA_NBD_PanK-III"/>
    <property type="match status" value="1"/>
</dbReference>
<dbReference type="PATRIC" id="fig|1339352.3.peg.715"/>
<dbReference type="GO" id="GO:0015937">
    <property type="term" value="P:coenzyme A biosynthetic process"/>
    <property type="evidence" value="ECO:0007669"/>
    <property type="project" value="UniProtKB-UniRule"/>
</dbReference>
<evidence type="ECO:0000256" key="7">
    <source>
        <dbReference type="ARBA" id="ARBA00022490"/>
    </source>
</evidence>
<dbReference type="RefSeq" id="WP_005847258.1">
    <property type="nucleotide sequence ID" value="NZ_JNHM01000012.1"/>
</dbReference>
<comment type="cofactor">
    <cofactor evidence="16">
        <name>NH4(+)</name>
        <dbReference type="ChEBI" id="CHEBI:28938"/>
    </cofactor>
    <cofactor evidence="16">
        <name>K(+)</name>
        <dbReference type="ChEBI" id="CHEBI:29103"/>
    </cofactor>
    <text evidence="16">A monovalent cation. Ammonium or potassium.</text>
</comment>